<dbReference type="Proteomes" id="UP000554286">
    <property type="component" value="Unassembled WGS sequence"/>
</dbReference>
<evidence type="ECO:0000256" key="1">
    <source>
        <dbReference type="SAM" id="SignalP"/>
    </source>
</evidence>
<proteinExistence type="predicted"/>
<organism evidence="2 3">
    <name type="scientific">Roseospira visakhapatnamensis</name>
    <dbReference type="NCBI Taxonomy" id="390880"/>
    <lineage>
        <taxon>Bacteria</taxon>
        <taxon>Pseudomonadati</taxon>
        <taxon>Pseudomonadota</taxon>
        <taxon>Alphaproteobacteria</taxon>
        <taxon>Rhodospirillales</taxon>
        <taxon>Rhodospirillaceae</taxon>
        <taxon>Roseospira</taxon>
    </lineage>
</organism>
<comment type="caution">
    <text evidence="2">The sequence shown here is derived from an EMBL/GenBank/DDBJ whole genome shotgun (WGS) entry which is preliminary data.</text>
</comment>
<protein>
    <recommendedName>
        <fullName evidence="4">Cache domain-containing protein</fullName>
    </recommendedName>
</protein>
<feature type="signal peptide" evidence="1">
    <location>
        <begin position="1"/>
        <end position="25"/>
    </location>
</feature>
<keyword evidence="1" id="KW-0732">Signal</keyword>
<dbReference type="EMBL" id="JACIGK010000022">
    <property type="protein sequence ID" value="MBB4267156.1"/>
    <property type="molecule type" value="Genomic_DNA"/>
</dbReference>
<feature type="chain" id="PRO_5030963627" description="Cache domain-containing protein" evidence="1">
    <location>
        <begin position="26"/>
        <end position="195"/>
    </location>
</feature>
<dbReference type="AlphaFoldDB" id="A0A7W6WB49"/>
<accession>A0A7W6WB49</accession>
<evidence type="ECO:0000313" key="2">
    <source>
        <dbReference type="EMBL" id="MBB4267156.1"/>
    </source>
</evidence>
<reference evidence="2 3" key="1">
    <citation type="submission" date="2020-08" db="EMBL/GenBank/DDBJ databases">
        <title>Genome sequencing of Purple Non-Sulfur Bacteria from various extreme environments.</title>
        <authorList>
            <person name="Mayer M."/>
        </authorList>
    </citation>
    <scope>NUCLEOTIDE SEQUENCE [LARGE SCALE GENOMIC DNA]</scope>
    <source>
        <strain evidence="2 3">JA131</strain>
    </source>
</reference>
<keyword evidence="3" id="KW-1185">Reference proteome</keyword>
<name>A0A7W6WB49_9PROT</name>
<evidence type="ECO:0008006" key="4">
    <source>
        <dbReference type="Google" id="ProtNLM"/>
    </source>
</evidence>
<dbReference type="RefSeq" id="WP_184046281.1">
    <property type="nucleotide sequence ID" value="NZ_JACIGK010000022.1"/>
</dbReference>
<evidence type="ECO:0000313" key="3">
    <source>
        <dbReference type="Proteomes" id="UP000554286"/>
    </source>
</evidence>
<gene>
    <name evidence="2" type="ORF">GGD89_002797</name>
</gene>
<sequence>MHNRVKGLVAVVAIAVAVSPGLAMANEFRPQIERLMADQIEPWLTEPTVIAAIKAQNVEHAGISAETIQALDTQWQQEAAAGSGPLIDAVLGNPLSAFLTEKKQALDGTVSEIFVMDNVGLNVGQSDVTSDYWQGDEAKWQKTYAAGPGEHFIDDVEFDDSAEAFLSQVSATIVDPETGEAIGAITVGVNVEKLF</sequence>